<feature type="transmembrane region" description="Helical" evidence="1">
    <location>
        <begin position="345"/>
        <end position="365"/>
    </location>
</feature>
<feature type="transmembrane region" description="Helical" evidence="1">
    <location>
        <begin position="158"/>
        <end position="181"/>
    </location>
</feature>
<reference evidence="2 3" key="1">
    <citation type="submission" date="2024-03" db="EMBL/GenBank/DDBJ databases">
        <title>Human intestinal bacterial collection.</title>
        <authorList>
            <person name="Pauvert C."/>
            <person name="Hitch T.C.A."/>
            <person name="Clavel T."/>
        </authorList>
    </citation>
    <scope>NUCLEOTIDE SEQUENCE [LARGE SCALE GENOMIC DNA]</scope>
    <source>
        <strain evidence="2 3">CLA-AA-H78B</strain>
    </source>
</reference>
<feature type="transmembrane region" description="Helical" evidence="1">
    <location>
        <begin position="316"/>
        <end position="336"/>
    </location>
</feature>
<comment type="caution">
    <text evidence="2">The sequence shown here is derived from an EMBL/GenBank/DDBJ whole genome shotgun (WGS) entry which is preliminary data.</text>
</comment>
<organism evidence="2 3">
    <name type="scientific">Hominiventricola aquisgranensis</name>
    <dbReference type="NCBI Taxonomy" id="3133164"/>
    <lineage>
        <taxon>Bacteria</taxon>
        <taxon>Bacillati</taxon>
        <taxon>Bacillota</taxon>
        <taxon>Clostridia</taxon>
        <taxon>Lachnospirales</taxon>
        <taxon>Lachnospiraceae</taxon>
        <taxon>Hominiventricola</taxon>
    </lineage>
</organism>
<feature type="transmembrane region" description="Helical" evidence="1">
    <location>
        <begin position="120"/>
        <end position="138"/>
    </location>
</feature>
<feature type="transmembrane region" description="Helical" evidence="1">
    <location>
        <begin position="241"/>
        <end position="262"/>
    </location>
</feature>
<sequence>MGRVKQLKPFVKVYVGLILAFFVSMALVFCIPDSWIQNNVNSSIEIMDGEGSYPMYFFYRHNSIMDVHTEGVMYNGLIPNRDYNPIQASVSINQYPRYWHGYMLYLRPLSVLFQITEIRYLGMLAFQILLFWSAWMIAKKTRPAYAVLYVLSIATGNAALSSVCLQFLSTFLVLFVSIGVLMSRYEKLRMKEMGFFLFFFVVGMIENFFDFLTYPIITLGIPLILLLWMRVRDEKADLKDNLLFTIWSSISWGVGYALTWIAKWGITTVVLGVRYFIRNLSVIEYRLNGSEEEPLDRIGTLQKNLKAWLNIRDNGMISWSKVVIVIAVIALILLIWKKAKDMKTILAYLPLLLVAAYPYIWYLVMSNHSQIHYWYTYRNQVLTLFAGLIFLASILKSKNE</sequence>
<keyword evidence="1" id="KW-0472">Membrane</keyword>
<proteinExistence type="predicted"/>
<protein>
    <recommendedName>
        <fullName evidence="4">Glycosyltransferase RgtA/B/C/D-like domain-containing protein</fullName>
    </recommendedName>
</protein>
<evidence type="ECO:0000256" key="1">
    <source>
        <dbReference type="SAM" id="Phobius"/>
    </source>
</evidence>
<dbReference type="EMBL" id="JBBMFC010000033">
    <property type="protein sequence ID" value="MEQ2579915.1"/>
    <property type="molecule type" value="Genomic_DNA"/>
</dbReference>
<feature type="transmembrane region" description="Helical" evidence="1">
    <location>
        <begin position="13"/>
        <end position="31"/>
    </location>
</feature>
<gene>
    <name evidence="2" type="ORF">WMO62_13965</name>
</gene>
<dbReference type="RefSeq" id="WP_349145058.1">
    <property type="nucleotide sequence ID" value="NZ_JBBMFC010000033.1"/>
</dbReference>
<name>A0ABV1I403_9FIRM</name>
<keyword evidence="1" id="KW-0812">Transmembrane</keyword>
<keyword evidence="1" id="KW-1133">Transmembrane helix</keyword>
<accession>A0ABV1I403</accession>
<dbReference type="Proteomes" id="UP001470288">
    <property type="component" value="Unassembled WGS sequence"/>
</dbReference>
<evidence type="ECO:0000313" key="3">
    <source>
        <dbReference type="Proteomes" id="UP001470288"/>
    </source>
</evidence>
<evidence type="ECO:0008006" key="4">
    <source>
        <dbReference type="Google" id="ProtNLM"/>
    </source>
</evidence>
<feature type="transmembrane region" description="Helical" evidence="1">
    <location>
        <begin position="377"/>
        <end position="395"/>
    </location>
</feature>
<keyword evidence="3" id="KW-1185">Reference proteome</keyword>
<feature type="transmembrane region" description="Helical" evidence="1">
    <location>
        <begin position="211"/>
        <end position="229"/>
    </location>
</feature>
<evidence type="ECO:0000313" key="2">
    <source>
        <dbReference type="EMBL" id="MEQ2579915.1"/>
    </source>
</evidence>